<comment type="caution">
    <text evidence="1">The sequence shown here is derived from an EMBL/GenBank/DDBJ whole genome shotgun (WGS) entry which is preliminary data.</text>
</comment>
<dbReference type="SFLD" id="SFLDS00003">
    <property type="entry name" value="Haloacid_Dehalogenase"/>
    <property type="match status" value="1"/>
</dbReference>
<dbReference type="RefSeq" id="WP_056978691.1">
    <property type="nucleotide sequence ID" value="NZ_AYZR01000009.1"/>
</dbReference>
<dbReference type="PATRIC" id="fig|1423802.4.peg.915"/>
<dbReference type="NCBIfam" id="TIGR01484">
    <property type="entry name" value="HAD-SF-IIB"/>
    <property type="match status" value="1"/>
</dbReference>
<dbReference type="Proteomes" id="UP000051256">
    <property type="component" value="Unassembled WGS sequence"/>
</dbReference>
<name>A0A0R2CPL5_9LACO</name>
<dbReference type="Gene3D" id="3.40.50.1000">
    <property type="entry name" value="HAD superfamily/HAD-like"/>
    <property type="match status" value="1"/>
</dbReference>
<dbReference type="EMBL" id="AYZR01000009">
    <property type="protein sequence ID" value="KRM93237.1"/>
    <property type="molecule type" value="Genomic_DNA"/>
</dbReference>
<dbReference type="PROSITE" id="PS01229">
    <property type="entry name" value="COF_2"/>
    <property type="match status" value="1"/>
</dbReference>
<dbReference type="InterPro" id="IPR000150">
    <property type="entry name" value="Cof"/>
</dbReference>
<evidence type="ECO:0000313" key="2">
    <source>
        <dbReference type="Proteomes" id="UP000051256"/>
    </source>
</evidence>
<dbReference type="GO" id="GO:0000287">
    <property type="term" value="F:magnesium ion binding"/>
    <property type="evidence" value="ECO:0007669"/>
    <property type="project" value="TreeGrafter"/>
</dbReference>
<keyword evidence="1" id="KW-0378">Hydrolase</keyword>
<gene>
    <name evidence="1" type="ORF">FC56_GL000902</name>
</gene>
<sequence>MTVFASDMDGTFLNDQGGFDEPLVQQLLDQMKTNGDHLVVASSNHYEHLQQLFANVIGPISYVSNNGAHVVNETGQSISQQLLPTKLWHEIVRWLTTTYPQAAIIVVTTDQTFSNQPKDSNRLLAARYFYANLQAADLMTIDQPAYKLDVTWPEADVFEYKQAILNQFGDQVEAVMSGMNGIDIMLPGISKLAGIQRLLDNWQLTVDQLVAFGDNDNDYAMLAAAKQGWAMKNAAPNLLTRISQVTPLDNDHGGVQHIIQHLL</sequence>
<dbReference type="STRING" id="1423802.FC56_GL000902"/>
<organism evidence="1 2">
    <name type="scientific">Lentilactobacillus senioris DSM 24302 = JCM 17472</name>
    <dbReference type="NCBI Taxonomy" id="1423802"/>
    <lineage>
        <taxon>Bacteria</taxon>
        <taxon>Bacillati</taxon>
        <taxon>Bacillota</taxon>
        <taxon>Bacilli</taxon>
        <taxon>Lactobacillales</taxon>
        <taxon>Lactobacillaceae</taxon>
        <taxon>Lentilactobacillus</taxon>
    </lineage>
</organism>
<dbReference type="PANTHER" id="PTHR10000">
    <property type="entry name" value="PHOSPHOSERINE PHOSPHATASE"/>
    <property type="match status" value="1"/>
</dbReference>
<dbReference type="GO" id="GO:0005829">
    <property type="term" value="C:cytosol"/>
    <property type="evidence" value="ECO:0007669"/>
    <property type="project" value="TreeGrafter"/>
</dbReference>
<keyword evidence="2" id="KW-1185">Reference proteome</keyword>
<dbReference type="InterPro" id="IPR023214">
    <property type="entry name" value="HAD_sf"/>
</dbReference>
<dbReference type="SUPFAM" id="SSF56784">
    <property type="entry name" value="HAD-like"/>
    <property type="match status" value="1"/>
</dbReference>
<dbReference type="SFLD" id="SFLDG01140">
    <property type="entry name" value="C2.B:_Phosphomannomutase_and_P"/>
    <property type="match status" value="1"/>
</dbReference>
<evidence type="ECO:0000313" key="1">
    <source>
        <dbReference type="EMBL" id="KRM93237.1"/>
    </source>
</evidence>
<dbReference type="PANTHER" id="PTHR10000:SF53">
    <property type="entry name" value="5-AMINO-6-(5-PHOSPHO-D-RIBITYLAMINO)URACIL PHOSPHATASE YBJI-RELATED"/>
    <property type="match status" value="1"/>
</dbReference>
<accession>A0A0R2CPL5</accession>
<dbReference type="NCBIfam" id="TIGR00099">
    <property type="entry name" value="Cof-subfamily"/>
    <property type="match status" value="1"/>
</dbReference>
<reference evidence="1 2" key="1">
    <citation type="journal article" date="2015" name="Genome Announc.">
        <title>Expanding the biotechnology potential of lactobacilli through comparative genomics of 213 strains and associated genera.</title>
        <authorList>
            <person name="Sun Z."/>
            <person name="Harris H.M."/>
            <person name="McCann A."/>
            <person name="Guo C."/>
            <person name="Argimon S."/>
            <person name="Zhang W."/>
            <person name="Yang X."/>
            <person name="Jeffery I.B."/>
            <person name="Cooney J.C."/>
            <person name="Kagawa T.F."/>
            <person name="Liu W."/>
            <person name="Song Y."/>
            <person name="Salvetti E."/>
            <person name="Wrobel A."/>
            <person name="Rasinkangas P."/>
            <person name="Parkhill J."/>
            <person name="Rea M.C."/>
            <person name="O'Sullivan O."/>
            <person name="Ritari J."/>
            <person name="Douillard F.P."/>
            <person name="Paul Ross R."/>
            <person name="Yang R."/>
            <person name="Briner A.E."/>
            <person name="Felis G.E."/>
            <person name="de Vos W.M."/>
            <person name="Barrangou R."/>
            <person name="Klaenhammer T.R."/>
            <person name="Caufield P.W."/>
            <person name="Cui Y."/>
            <person name="Zhang H."/>
            <person name="O'Toole P.W."/>
        </authorList>
    </citation>
    <scope>NUCLEOTIDE SEQUENCE [LARGE SCALE GENOMIC DNA]</scope>
    <source>
        <strain evidence="1 2">DSM 24302</strain>
    </source>
</reference>
<dbReference type="InterPro" id="IPR006379">
    <property type="entry name" value="HAD-SF_hydro_IIB"/>
</dbReference>
<dbReference type="Pfam" id="PF08282">
    <property type="entry name" value="Hydrolase_3"/>
    <property type="match status" value="1"/>
</dbReference>
<protein>
    <submittedName>
        <fullName evidence="1">HAD hydrolase, family IIB</fullName>
    </submittedName>
</protein>
<dbReference type="InterPro" id="IPR036412">
    <property type="entry name" value="HAD-like_sf"/>
</dbReference>
<dbReference type="AlphaFoldDB" id="A0A0R2CPL5"/>
<proteinExistence type="predicted"/>
<dbReference type="Gene3D" id="3.30.1240.10">
    <property type="match status" value="1"/>
</dbReference>
<dbReference type="GO" id="GO:0016791">
    <property type="term" value="F:phosphatase activity"/>
    <property type="evidence" value="ECO:0007669"/>
    <property type="project" value="TreeGrafter"/>
</dbReference>